<dbReference type="Proteomes" id="UP000323380">
    <property type="component" value="Unassembled WGS sequence"/>
</dbReference>
<sequence length="156" mass="17377">MTHDKGSPAGLLEHPLLRRLAAMDLDPDDFVIFGSGPLLAHGLRSSLSDLDIVARNEVWDYAYVRGVHGRGRYSGDTIVSLWGGRLHFSQRWIPGARPADELIDDADVFAGLRFAPLRDVLAYKLRLRRPKDLLDIPALSGRLREEADYGTRASSQ</sequence>
<keyword evidence="2" id="KW-1185">Reference proteome</keyword>
<dbReference type="AlphaFoldDB" id="A0A5D0NMK6"/>
<accession>A0A5D0NMK6</accession>
<reference evidence="1 2" key="1">
    <citation type="submission" date="2019-08" db="EMBL/GenBank/DDBJ databases">
        <title>Actinomadura sp. nov. CYP1-5 isolated from mountain soil.</title>
        <authorList>
            <person name="Songsumanus A."/>
            <person name="Kuncharoen N."/>
            <person name="Kudo T."/>
            <person name="Yuki M."/>
            <person name="Igarashi Y."/>
            <person name="Tanasupawat S."/>
        </authorList>
    </citation>
    <scope>NUCLEOTIDE SEQUENCE [LARGE SCALE GENOMIC DNA]</scope>
    <source>
        <strain evidence="1 2">JCM 14158</strain>
    </source>
</reference>
<dbReference type="EMBL" id="VSFG01000003">
    <property type="protein sequence ID" value="TYB45692.1"/>
    <property type="molecule type" value="Genomic_DNA"/>
</dbReference>
<comment type="caution">
    <text evidence="1">The sequence shown here is derived from an EMBL/GenBank/DDBJ whole genome shotgun (WGS) entry which is preliminary data.</text>
</comment>
<dbReference type="STRING" id="1220554.GCA_001552135_08067"/>
<evidence type="ECO:0008006" key="3">
    <source>
        <dbReference type="Google" id="ProtNLM"/>
    </source>
</evidence>
<evidence type="ECO:0000313" key="1">
    <source>
        <dbReference type="EMBL" id="TYB45692.1"/>
    </source>
</evidence>
<name>A0A5D0NMK6_9ACTN</name>
<dbReference type="RefSeq" id="WP_067905161.1">
    <property type="nucleotide sequence ID" value="NZ_VSFG01000003.1"/>
</dbReference>
<organism evidence="1 2">
    <name type="scientific">Actinomadura chibensis</name>
    <dbReference type="NCBI Taxonomy" id="392828"/>
    <lineage>
        <taxon>Bacteria</taxon>
        <taxon>Bacillati</taxon>
        <taxon>Actinomycetota</taxon>
        <taxon>Actinomycetes</taxon>
        <taxon>Streptosporangiales</taxon>
        <taxon>Thermomonosporaceae</taxon>
        <taxon>Actinomadura</taxon>
    </lineage>
</organism>
<gene>
    <name evidence="1" type="ORF">FXF69_19975</name>
</gene>
<protein>
    <recommendedName>
        <fullName evidence="3">Nucleotidyltransferase family protein</fullName>
    </recommendedName>
</protein>
<proteinExistence type="predicted"/>
<evidence type="ECO:0000313" key="2">
    <source>
        <dbReference type="Proteomes" id="UP000323380"/>
    </source>
</evidence>